<evidence type="ECO:0000313" key="3">
    <source>
        <dbReference type="Proteomes" id="UP000298652"/>
    </source>
</evidence>
<dbReference type="Proteomes" id="UP000298652">
    <property type="component" value="Chromosome 1"/>
</dbReference>
<dbReference type="AlphaFoldDB" id="A0A4U6W4E0"/>
<organism evidence="2 3">
    <name type="scientific">Setaria viridis</name>
    <name type="common">Green bristlegrass</name>
    <name type="synonym">Setaria italica subsp. viridis</name>
    <dbReference type="NCBI Taxonomy" id="4556"/>
    <lineage>
        <taxon>Eukaryota</taxon>
        <taxon>Viridiplantae</taxon>
        <taxon>Streptophyta</taxon>
        <taxon>Embryophyta</taxon>
        <taxon>Tracheophyta</taxon>
        <taxon>Spermatophyta</taxon>
        <taxon>Magnoliopsida</taxon>
        <taxon>Liliopsida</taxon>
        <taxon>Poales</taxon>
        <taxon>Poaceae</taxon>
        <taxon>PACMAD clade</taxon>
        <taxon>Panicoideae</taxon>
        <taxon>Panicodae</taxon>
        <taxon>Paniceae</taxon>
        <taxon>Cenchrinae</taxon>
        <taxon>Setaria</taxon>
    </lineage>
</organism>
<evidence type="ECO:0000256" key="1">
    <source>
        <dbReference type="SAM" id="Phobius"/>
    </source>
</evidence>
<accession>A0A4U6W4E0</accession>
<dbReference type="Gramene" id="TKW36932">
    <property type="protein sequence ID" value="TKW36932"/>
    <property type="gene ID" value="SEVIR_1G014250v2"/>
</dbReference>
<name>A0A4U6W4E0_SETVI</name>
<keyword evidence="3" id="KW-1185">Reference proteome</keyword>
<keyword evidence="1" id="KW-0812">Transmembrane</keyword>
<reference evidence="2" key="1">
    <citation type="submission" date="2019-03" db="EMBL/GenBank/DDBJ databases">
        <title>WGS assembly of Setaria viridis.</title>
        <authorList>
            <person name="Huang P."/>
            <person name="Jenkins J."/>
            <person name="Grimwood J."/>
            <person name="Barry K."/>
            <person name="Healey A."/>
            <person name="Mamidi S."/>
            <person name="Sreedasyam A."/>
            <person name="Shu S."/>
            <person name="Feldman M."/>
            <person name="Wu J."/>
            <person name="Yu Y."/>
            <person name="Chen C."/>
            <person name="Johnson J."/>
            <person name="Rokhsar D."/>
            <person name="Baxter I."/>
            <person name="Schmutz J."/>
            <person name="Brutnell T."/>
            <person name="Kellogg E."/>
        </authorList>
    </citation>
    <scope>NUCLEOTIDE SEQUENCE [LARGE SCALE GENOMIC DNA]</scope>
</reference>
<feature type="transmembrane region" description="Helical" evidence="1">
    <location>
        <begin position="12"/>
        <end position="34"/>
    </location>
</feature>
<evidence type="ECO:0000313" key="2">
    <source>
        <dbReference type="EMBL" id="TKW36932.1"/>
    </source>
</evidence>
<gene>
    <name evidence="2" type="ORF">SEVIR_1G014250v2</name>
</gene>
<keyword evidence="1" id="KW-0472">Membrane</keyword>
<protein>
    <submittedName>
        <fullName evidence="2">Uncharacterized protein</fullName>
    </submittedName>
</protein>
<proteinExistence type="predicted"/>
<sequence>MFHSQRVSSKNYSTAFGGGYKIYGVFIIEILFFLTKEQCPGACIYVWLFPLQFVWSKPENKHLHMGESVCCICLNIRFSFICAPYW</sequence>
<dbReference type="EMBL" id="CM016552">
    <property type="protein sequence ID" value="TKW36932.1"/>
    <property type="molecule type" value="Genomic_DNA"/>
</dbReference>
<keyword evidence="1" id="KW-1133">Transmembrane helix</keyword>